<dbReference type="Proteomes" id="UP001153069">
    <property type="component" value="Unassembled WGS sequence"/>
</dbReference>
<dbReference type="OrthoDB" id="2153793at2759"/>
<evidence type="ECO:0008006" key="3">
    <source>
        <dbReference type="Google" id="ProtNLM"/>
    </source>
</evidence>
<protein>
    <recommendedName>
        <fullName evidence="3">Exostosin GT47 domain-containing protein</fullName>
    </recommendedName>
</protein>
<proteinExistence type="predicted"/>
<organism evidence="1 2">
    <name type="scientific">Seminavis robusta</name>
    <dbReference type="NCBI Taxonomy" id="568900"/>
    <lineage>
        <taxon>Eukaryota</taxon>
        <taxon>Sar</taxon>
        <taxon>Stramenopiles</taxon>
        <taxon>Ochrophyta</taxon>
        <taxon>Bacillariophyta</taxon>
        <taxon>Bacillariophyceae</taxon>
        <taxon>Bacillariophycidae</taxon>
        <taxon>Naviculales</taxon>
        <taxon>Naviculaceae</taxon>
        <taxon>Seminavis</taxon>
    </lineage>
</organism>
<gene>
    <name evidence="1" type="ORF">SEMRO_325_G117720.1</name>
</gene>
<reference evidence="1" key="1">
    <citation type="submission" date="2020-06" db="EMBL/GenBank/DDBJ databases">
        <authorList>
            <consortium name="Plant Systems Biology data submission"/>
        </authorList>
    </citation>
    <scope>NUCLEOTIDE SEQUENCE</scope>
    <source>
        <strain evidence="1">D6</strain>
    </source>
</reference>
<sequence length="531" mass="61192">MTSFWQSLKTFIRVLSYIVLLVPGLTLLRLVQDGSLRNPVEAGCTVEAKELQNAHGSETISANQTLKNLSHVPVHQELPMPPRLRFFDLQDAILNLSQLPDELDPRKGQGNLHNAFQRATVVKEASWLPKRRLCRDSCCVETVAISLEQDERQFMHDKAGLDLADLMMPAAKQPPNEVFAVPLQEEMLPCLVPGTIITVENHRWNNRQFWQQIRPNIHVPYVLMTTGSDDDSPSKASPSEYITDPLMIKWYGSNPLYHQNRIFQDHLHSDNNKFQTFNLGLSHRFAQEKYLRPYLKLTNYTNPFLNKDRWNLTNSTFDYDKDVFVHFGLRRQHRQELWQRLCPNTTEGGGRASCNQETNGLPTPQIYADMSRYRFAVSPTGAGYDCYRTYETLLLGVIPIIEERPGASQDLFAGLPVVHMPDLNQATKDDIAAAIQNYVASDEFQKASFQDGWARLFFKEKRRQLLRDTGRQKDILLDDKGKEYYQAYKYTVVEDDEIVDCWSNKNCVLHKRKDGASDFVDVMDWITKWGK</sequence>
<comment type="caution">
    <text evidence="1">The sequence shown here is derived from an EMBL/GenBank/DDBJ whole genome shotgun (WGS) entry which is preliminary data.</text>
</comment>
<accession>A0A9N8HAM0</accession>
<dbReference type="AlphaFoldDB" id="A0A9N8HAM0"/>
<keyword evidence="2" id="KW-1185">Reference proteome</keyword>
<dbReference type="EMBL" id="CAICTM010000324">
    <property type="protein sequence ID" value="CAB9507908.1"/>
    <property type="molecule type" value="Genomic_DNA"/>
</dbReference>
<evidence type="ECO:0000313" key="2">
    <source>
        <dbReference type="Proteomes" id="UP001153069"/>
    </source>
</evidence>
<evidence type="ECO:0000313" key="1">
    <source>
        <dbReference type="EMBL" id="CAB9507908.1"/>
    </source>
</evidence>
<name>A0A9N8HAM0_9STRA</name>